<evidence type="ECO:0000256" key="7">
    <source>
        <dbReference type="ARBA" id="ARBA00022840"/>
    </source>
</evidence>
<keyword evidence="6 13" id="KW-0269">Exonuclease</keyword>
<dbReference type="GO" id="GO:0008408">
    <property type="term" value="F:3'-5' exonuclease activity"/>
    <property type="evidence" value="ECO:0007669"/>
    <property type="project" value="UniProtKB-UniRule"/>
</dbReference>
<evidence type="ECO:0000313" key="15">
    <source>
        <dbReference type="Proteomes" id="UP000095706"/>
    </source>
</evidence>
<keyword evidence="4 13" id="KW-0378">Hydrolase</keyword>
<dbReference type="SUPFAM" id="SSF52540">
    <property type="entry name" value="P-loop containing nucleoside triphosphate hydrolases"/>
    <property type="match status" value="1"/>
</dbReference>
<keyword evidence="2 13" id="KW-0547">Nucleotide-binding</keyword>
<dbReference type="InterPro" id="IPR027417">
    <property type="entry name" value="P-loop_NTPase"/>
</dbReference>
<evidence type="ECO:0000256" key="6">
    <source>
        <dbReference type="ARBA" id="ARBA00022839"/>
    </source>
</evidence>
<dbReference type="InterPro" id="IPR011335">
    <property type="entry name" value="Restrct_endonuc-II-like"/>
</dbReference>
<keyword evidence="5 13" id="KW-0347">Helicase</keyword>
<protein>
    <recommendedName>
        <fullName evidence="13">ATP-dependent helicase/nuclease subunit A</fullName>
        <ecNumber evidence="13">3.1.-.-</ecNumber>
        <ecNumber evidence="13">5.6.2.4</ecNumber>
    </recommendedName>
    <alternativeName>
        <fullName evidence="13">ATP-dependent helicase/nuclease AddA</fullName>
    </alternativeName>
    <alternativeName>
        <fullName evidence="13">DNA 3'-5' helicase AddA</fullName>
    </alternativeName>
</protein>
<dbReference type="PANTHER" id="PTHR11070:SF48">
    <property type="entry name" value="ATP-DEPENDENT HELICASE_NUCLEASE SUBUNIT A"/>
    <property type="match status" value="1"/>
</dbReference>
<dbReference type="Pfam" id="PF13361">
    <property type="entry name" value="UvrD_C"/>
    <property type="match status" value="1"/>
</dbReference>
<dbReference type="Pfam" id="PF12705">
    <property type="entry name" value="PDDEXK_1"/>
    <property type="match status" value="1"/>
</dbReference>
<dbReference type="Proteomes" id="UP000095706">
    <property type="component" value="Unassembled WGS sequence"/>
</dbReference>
<evidence type="ECO:0000256" key="12">
    <source>
        <dbReference type="ARBA" id="ARBA00048988"/>
    </source>
</evidence>
<dbReference type="PROSITE" id="PS51198">
    <property type="entry name" value="UVRD_HELICASE_ATP_BIND"/>
    <property type="match status" value="1"/>
</dbReference>
<dbReference type="GO" id="GO:0033202">
    <property type="term" value="C:DNA helicase complex"/>
    <property type="evidence" value="ECO:0007669"/>
    <property type="project" value="TreeGrafter"/>
</dbReference>
<dbReference type="EMBL" id="CYYV01000004">
    <property type="protein sequence ID" value="CUN87940.1"/>
    <property type="molecule type" value="Genomic_DNA"/>
</dbReference>
<dbReference type="GO" id="GO:0003690">
    <property type="term" value="F:double-stranded DNA binding"/>
    <property type="evidence" value="ECO:0007669"/>
    <property type="project" value="UniProtKB-UniRule"/>
</dbReference>
<dbReference type="CDD" id="cd17932">
    <property type="entry name" value="DEXQc_UvrD"/>
    <property type="match status" value="1"/>
</dbReference>
<dbReference type="STRING" id="1150298.ERS852406_00828"/>
<dbReference type="SUPFAM" id="SSF52980">
    <property type="entry name" value="Restriction endonuclease-like"/>
    <property type="match status" value="1"/>
</dbReference>
<evidence type="ECO:0000256" key="2">
    <source>
        <dbReference type="ARBA" id="ARBA00022741"/>
    </source>
</evidence>
<evidence type="ECO:0000256" key="8">
    <source>
        <dbReference type="ARBA" id="ARBA00023125"/>
    </source>
</evidence>
<dbReference type="GO" id="GO:0043138">
    <property type="term" value="F:3'-5' DNA helicase activity"/>
    <property type="evidence" value="ECO:0007669"/>
    <property type="project" value="UniProtKB-UniRule"/>
</dbReference>
<dbReference type="InterPro" id="IPR014017">
    <property type="entry name" value="DNA_helicase_UvrD-like_C"/>
</dbReference>
<evidence type="ECO:0000256" key="9">
    <source>
        <dbReference type="ARBA" id="ARBA00023204"/>
    </source>
</evidence>
<comment type="subunit">
    <text evidence="13">Heterodimer of AddA and AddB/RexB.</text>
</comment>
<dbReference type="Pfam" id="PF00580">
    <property type="entry name" value="UvrD-helicase"/>
    <property type="match status" value="1"/>
</dbReference>
<keyword evidence="3 13" id="KW-0227">DNA damage</keyword>
<reference evidence="14 15" key="1">
    <citation type="submission" date="2015-09" db="EMBL/GenBank/DDBJ databases">
        <authorList>
            <consortium name="Pathogen Informatics"/>
        </authorList>
    </citation>
    <scope>NUCLEOTIDE SEQUENCE [LARGE SCALE GENOMIC DNA]</scope>
    <source>
        <strain evidence="14 15">2789STDY5608849</strain>
    </source>
</reference>
<comment type="catalytic activity">
    <reaction evidence="11 13">
        <text>Couples ATP hydrolysis with the unwinding of duplex DNA by translocating in the 3'-5' direction.</text>
        <dbReference type="EC" id="5.6.2.4"/>
    </reaction>
</comment>
<dbReference type="GO" id="GO:0005524">
    <property type="term" value="F:ATP binding"/>
    <property type="evidence" value="ECO:0007669"/>
    <property type="project" value="UniProtKB-UniRule"/>
</dbReference>
<keyword evidence="10 13" id="KW-0413">Isomerase</keyword>
<organism evidence="14 15">
    <name type="scientific">Fusicatenibacter saccharivorans</name>
    <dbReference type="NCBI Taxonomy" id="1150298"/>
    <lineage>
        <taxon>Bacteria</taxon>
        <taxon>Bacillati</taxon>
        <taxon>Bacillota</taxon>
        <taxon>Clostridia</taxon>
        <taxon>Lachnospirales</taxon>
        <taxon>Lachnospiraceae</taxon>
        <taxon>Fusicatenibacter</taxon>
    </lineage>
</organism>
<sequence>MTAFEKVKYGAFFPSEGKKISQKEEGKNMAVKWTAEQQKVIDARDRNLLVSAAAGSGKTAVLVERILAMVKDPVHPIDIDQLLVVTFTRAAAGEMKERIGRALQQSLAENPENEHLQRQQTLLHHAQISTIHGFCSYVIKNYFQMIDLDPVYRMADEGEIRLMKSDVIQKVMEERFTEKESAFTRFVESYAAGKQDDGLDALVLKLYEFSMSYPWPEQWLEECRAAYQMDSPEAVQESIWVQELMSEAKKRLSSILEGIQENRKTAVSSGGPYLYDEALASDQQMVEELLETESFDELVRAMAGMKFKALSRKKADDVSETLKDQVKAERDACKKELQKLKEQFFEKDSAAIAEEIADCREPIGVLIDLTEQFAKAFAEKKRSKNILDYADLEHFALEILVQQKDGCLVRTDAARELSEQFREIMIDEYQDSNFIQEALLSAVSGEEDGRWNRFMVGDIKQSIYGFRLARPELFLEKYRTYQKDGESQQRIDLDKNFRSRPEVLAGANYVFRKLMSPELGGIAYDEAASLHAGAVFPKKEEGNMDPWQRAYETELLLLDDQAPELEDDKSRETKMETEAAAVAARIREMVGNEEVVDKETGEYRKIQYRDIVILLRAVSGWSETFSRVLQAAGIPAYSTSKTGYFSTQEIVTVLNYLHLCDNPCQEIPFTAILRSPICGCTDTELAAVRCVDKDVKIYEACGKYAAMGDDEALREKLRRFLAQLETLRSRVPYTPIHELITQILEETGYGGYASAMPGGVQRRANLEMLVEKAVEFEATSYRGLFNFIRYIEQLQKYEVDFGEVNIYGESADTVRIMSIHKSKGLEFPVVFLSGMGKSFNQMDSRAALVLHSRMGIGADAIDPEHRVRQATLPRQIIRQSMKLENLAEELRVLYVAMTRPKEKLIMTGMASKLESRVKQCAAHAGRQEELLSYQTLSSASGYLDWILPAFSRNRCFDGLYEQFGLAGNVDNPLYAEKIPVTIRLVSPAGLVEGEVLHQMERAVNEQKIMEIPKQPPREAALKELVEERFAYQYPYEKEKQIPVKVTVSQLKKAGMEESEIGKELFAQEELVPIVPGFLKKDHVAALTGSDRGTAYHRLLECLDYRRAYSITELMAQTEELIAEGKMTKEAAECIYFKSILAFAKSPVGMRMRNAFLNETLKREQPFVMSVPASEADPSYPEDETILVQGIIDAWFPEGDEIVLVDYKTDRVKEAGELKKRYEKQLAYYQQALERTTGKKVKEKIIYSLALDEELVL</sequence>
<dbReference type="InterPro" id="IPR000212">
    <property type="entry name" value="DNA_helicase_UvrD/REP"/>
</dbReference>
<gene>
    <name evidence="13 14" type="primary">addA</name>
    <name evidence="14" type="ORF">ERS852406_00828</name>
</gene>
<name>A0A174P706_9FIRM</name>
<comment type="function">
    <text evidence="13">The heterodimer acts as both an ATP-dependent DNA helicase and an ATP-dependent, dual-direction single-stranded exonuclease. Recognizes the chi site generating a DNA molecule suitable for the initiation of homologous recombination. The AddA nuclease domain is required for chi fragment generation; this subunit has the helicase and 3' -&gt; 5' nuclease activities.</text>
</comment>
<keyword evidence="7 13" id="KW-0067">ATP-binding</keyword>
<proteinExistence type="inferred from homology"/>
<keyword evidence="9 13" id="KW-0234">DNA repair</keyword>
<evidence type="ECO:0000256" key="3">
    <source>
        <dbReference type="ARBA" id="ARBA00022763"/>
    </source>
</evidence>
<dbReference type="GO" id="GO:0005829">
    <property type="term" value="C:cytosol"/>
    <property type="evidence" value="ECO:0007669"/>
    <property type="project" value="TreeGrafter"/>
</dbReference>
<keyword evidence="8 13" id="KW-0238">DNA-binding</keyword>
<evidence type="ECO:0000256" key="13">
    <source>
        <dbReference type="HAMAP-Rule" id="MF_01451"/>
    </source>
</evidence>
<evidence type="ECO:0000256" key="4">
    <source>
        <dbReference type="ARBA" id="ARBA00022801"/>
    </source>
</evidence>
<evidence type="ECO:0000256" key="11">
    <source>
        <dbReference type="ARBA" id="ARBA00034617"/>
    </source>
</evidence>
<dbReference type="PROSITE" id="PS51217">
    <property type="entry name" value="UVRD_HELICASE_CTER"/>
    <property type="match status" value="1"/>
</dbReference>
<dbReference type="NCBIfam" id="TIGR02785">
    <property type="entry name" value="addA_Gpos"/>
    <property type="match status" value="1"/>
</dbReference>
<dbReference type="AlphaFoldDB" id="A0A174P706"/>
<dbReference type="GO" id="GO:0000724">
    <property type="term" value="P:double-strand break repair via homologous recombination"/>
    <property type="evidence" value="ECO:0007669"/>
    <property type="project" value="UniProtKB-UniRule"/>
</dbReference>
<dbReference type="HAMAP" id="MF_01451">
    <property type="entry name" value="AddA"/>
    <property type="match status" value="1"/>
</dbReference>
<comment type="cofactor">
    <cofactor evidence="13">
        <name>Mg(2+)</name>
        <dbReference type="ChEBI" id="CHEBI:18420"/>
    </cofactor>
</comment>
<dbReference type="Gene3D" id="3.90.320.10">
    <property type="match status" value="1"/>
</dbReference>
<dbReference type="InterPro" id="IPR038726">
    <property type="entry name" value="PDDEXK_AddAB-type"/>
</dbReference>
<evidence type="ECO:0000256" key="1">
    <source>
        <dbReference type="ARBA" id="ARBA00022722"/>
    </source>
</evidence>
<dbReference type="InterPro" id="IPR011604">
    <property type="entry name" value="PDDEXK-like_dom_sf"/>
</dbReference>
<dbReference type="InterPro" id="IPR014016">
    <property type="entry name" value="UvrD-like_ATP-bd"/>
</dbReference>
<dbReference type="PANTHER" id="PTHR11070">
    <property type="entry name" value="UVRD / RECB / PCRA DNA HELICASE FAMILY MEMBER"/>
    <property type="match status" value="1"/>
</dbReference>
<evidence type="ECO:0000313" key="14">
    <source>
        <dbReference type="EMBL" id="CUN87940.1"/>
    </source>
</evidence>
<dbReference type="InterPro" id="IPR014152">
    <property type="entry name" value="AddA"/>
</dbReference>
<comment type="similarity">
    <text evidence="13">Belongs to the helicase family. AddA subfamily.</text>
</comment>
<dbReference type="EC" id="3.1.-.-" evidence="13"/>
<dbReference type="Gene3D" id="3.40.50.300">
    <property type="entry name" value="P-loop containing nucleotide triphosphate hydrolases"/>
    <property type="match status" value="4"/>
</dbReference>
<evidence type="ECO:0000256" key="10">
    <source>
        <dbReference type="ARBA" id="ARBA00023235"/>
    </source>
</evidence>
<comment type="catalytic activity">
    <reaction evidence="12 13">
        <text>ATP + H2O = ADP + phosphate + H(+)</text>
        <dbReference type="Rhea" id="RHEA:13065"/>
        <dbReference type="ChEBI" id="CHEBI:15377"/>
        <dbReference type="ChEBI" id="CHEBI:15378"/>
        <dbReference type="ChEBI" id="CHEBI:30616"/>
        <dbReference type="ChEBI" id="CHEBI:43474"/>
        <dbReference type="ChEBI" id="CHEBI:456216"/>
        <dbReference type="EC" id="5.6.2.4"/>
    </reaction>
</comment>
<evidence type="ECO:0000256" key="5">
    <source>
        <dbReference type="ARBA" id="ARBA00022806"/>
    </source>
</evidence>
<accession>A0A174P706</accession>
<keyword evidence="1 13" id="KW-0540">Nuclease</keyword>
<dbReference type="EC" id="5.6.2.4" evidence="13"/>